<accession>A0ABD1YSY4</accession>
<dbReference type="AlphaFoldDB" id="A0ABD1YSY4"/>
<organism evidence="3 4">
    <name type="scientific">Riccia fluitans</name>
    <dbReference type="NCBI Taxonomy" id="41844"/>
    <lineage>
        <taxon>Eukaryota</taxon>
        <taxon>Viridiplantae</taxon>
        <taxon>Streptophyta</taxon>
        <taxon>Embryophyta</taxon>
        <taxon>Marchantiophyta</taxon>
        <taxon>Marchantiopsida</taxon>
        <taxon>Marchantiidae</taxon>
        <taxon>Marchantiales</taxon>
        <taxon>Ricciaceae</taxon>
        <taxon>Riccia</taxon>
    </lineage>
</organism>
<dbReference type="InterPro" id="IPR027951">
    <property type="entry name" value="Nepro_N"/>
</dbReference>
<keyword evidence="4" id="KW-1185">Reference proteome</keyword>
<dbReference type="PANTHER" id="PTHR34786:SF1">
    <property type="entry name" value="OS09G0504900 PROTEIN"/>
    <property type="match status" value="1"/>
</dbReference>
<evidence type="ECO:0000313" key="3">
    <source>
        <dbReference type="EMBL" id="KAL2632859.1"/>
    </source>
</evidence>
<comment type="caution">
    <text evidence="3">The sequence shown here is derived from an EMBL/GenBank/DDBJ whole genome shotgun (WGS) entry which is preliminary data.</text>
</comment>
<evidence type="ECO:0000259" key="2">
    <source>
        <dbReference type="Pfam" id="PF14780"/>
    </source>
</evidence>
<dbReference type="PANTHER" id="PTHR34786">
    <property type="entry name" value="OS09G0504900 PROTEIN"/>
    <property type="match status" value="1"/>
</dbReference>
<evidence type="ECO:0000313" key="4">
    <source>
        <dbReference type="Proteomes" id="UP001605036"/>
    </source>
</evidence>
<feature type="region of interest" description="Disordered" evidence="1">
    <location>
        <begin position="1117"/>
        <end position="1156"/>
    </location>
</feature>
<feature type="region of interest" description="Disordered" evidence="1">
    <location>
        <begin position="629"/>
        <end position="657"/>
    </location>
</feature>
<feature type="compositionally biased region" description="Basic residues" evidence="1">
    <location>
        <begin position="1120"/>
        <end position="1131"/>
    </location>
</feature>
<name>A0ABD1YSY4_9MARC</name>
<proteinExistence type="predicted"/>
<sequence>MEEKQEDVGSTLPLRPPACLAELEYARYGDEREGVLDMLREEAKQVQSRLKEQLKQFRTEVDIFLRLMYKNKNQHRHALYYRRLQQVRRDLKLLDYAALDQNVEDFTRWTFPFKPSRNNVEQRNLEADQVSSTLCVFLSAVRILNQIDKPILAASTQLLGLLTQGFFMSLGVTLFSLLARLRALSQQLLFEFASVYNLLSVFSKEKSYSTNSKTRFNAAFVRANSPRLPLHLECHCDCGRLTIKETKPPREAVKPKAEVARSVPLATPLSSGLWFVDDRKSVGISENVLSSLPGIGAQVQRGDDMFIDTRNQVKYDLPVPAVVRASEEALDTNQGNFLHDAVHEATTVTQISRDEPEGQVCVTHDTSGVARDFGTLSEDAAKESTEMSYNLSFVSSSTDKAAEEKISAEQLVELSADAEDVGTEDRLKPVCISSTFDEPSVVSGTLPPCPNAVENDGGSPGSTSILQNQPTGFREQQDLDVLGIRIEDKHQTRTVVHKDDATALEDVSVVPGDSLRACGDATRRENVGGAPELYADQVGLSNAESLEKGIGTGSTKVQYVDRTGSRNHDFSVKVTRKPVAYISIYPQVERCLRRQADNVQKAEEVQPEVTPPLDKPTEVTTTGVENFSLGSSPFADGQGSYSASHQPAKETPGEMGASPEATLEEQVSVFLDSKSEVATTLDHENQKELPMSASATEKSVSFFDQQPESAVEDKVEKFSEVILEPVSTSLNPTPVSAAVEKVEDGSVLLVCMKTANDIVRHSKTGEGLVCAPLIDVPAAVTSTKPDSEHDATTTLIDRSSSFNLPAAPVSAGTDKVEDGSVPLFCIEAADDKVWSSEVDEGPVCVPLIEGPAAVASKQPDFEHDATATLIEKTEAVSCLAVDREGCENENSTCESPTKEVEGGKLRLGLKRKRATVQNCVSEALVKEVGRKRPVAEKSVAQPLEEKVGSIELGLALNGKIAAFENSVSESLVKKKTKKKRKKRHTAEISISEPQAEKVDRRELELGTNGKRVSVQEKKKLVETSEIGVARNGKELGVSVKRKEKKNVGSNAIGVARNGEELVVFKEKRKKKNMAESNEMGAALNGQELGVLKERKKKKKLKSNEVVEALNVKELGVSKERRSKVKKKKQPRRNGSEGRQLKSKLNSFSKLEDDDPKKKKVNDLFSMLIGGF</sequence>
<reference evidence="3 4" key="1">
    <citation type="submission" date="2024-09" db="EMBL/GenBank/DDBJ databases">
        <title>Chromosome-scale assembly of Riccia fluitans.</title>
        <authorList>
            <person name="Paukszto L."/>
            <person name="Sawicki J."/>
            <person name="Karawczyk K."/>
            <person name="Piernik-Szablinska J."/>
            <person name="Szczecinska M."/>
            <person name="Mazdziarz M."/>
        </authorList>
    </citation>
    <scope>NUCLEOTIDE SEQUENCE [LARGE SCALE GENOMIC DNA]</scope>
    <source>
        <strain evidence="3">Rf_01</strain>
        <tissue evidence="3">Aerial parts of the thallus</tissue>
    </source>
</reference>
<dbReference type="Proteomes" id="UP001605036">
    <property type="component" value="Unassembled WGS sequence"/>
</dbReference>
<feature type="domain" description="Nucleolus and neural progenitor protein-like N-terminal" evidence="2">
    <location>
        <begin position="31"/>
        <end position="199"/>
    </location>
</feature>
<protein>
    <recommendedName>
        <fullName evidence="2">Nucleolus and neural progenitor protein-like N-terminal domain-containing protein</fullName>
    </recommendedName>
</protein>
<gene>
    <name evidence="3" type="ORF">R1flu_004338</name>
</gene>
<dbReference type="EMBL" id="JBHFFA010000003">
    <property type="protein sequence ID" value="KAL2632859.1"/>
    <property type="molecule type" value="Genomic_DNA"/>
</dbReference>
<evidence type="ECO:0000256" key="1">
    <source>
        <dbReference type="SAM" id="MobiDB-lite"/>
    </source>
</evidence>
<dbReference type="Pfam" id="PF14780">
    <property type="entry name" value="NEPRO_N"/>
    <property type="match status" value="1"/>
</dbReference>